<comment type="caution">
    <text evidence="2">The sequence shown here is derived from an EMBL/GenBank/DDBJ whole genome shotgun (WGS) entry which is preliminary data.</text>
</comment>
<evidence type="ECO:0000313" key="2">
    <source>
        <dbReference type="EMBL" id="MBS5519615.1"/>
    </source>
</evidence>
<dbReference type="Proteomes" id="UP000754226">
    <property type="component" value="Unassembled WGS sequence"/>
</dbReference>
<dbReference type="Pfam" id="PF14278">
    <property type="entry name" value="TetR_C_8"/>
    <property type="match status" value="1"/>
</dbReference>
<dbReference type="AlphaFoldDB" id="A0A943EJT4"/>
<protein>
    <submittedName>
        <fullName evidence="2">TetR/AcrR family transcriptional regulator C-terminal domain-containing protein</fullName>
    </submittedName>
</protein>
<feature type="domain" description="Transcriptional regulator TetR C-terminal Firmicutes type" evidence="1">
    <location>
        <begin position="70"/>
        <end position="166"/>
    </location>
</feature>
<sequence length="176" mass="20855">MDAKRRMGEAMGRLLTKKPLKLISVAELVRESGVTRDAYEEAFASMTDLAHYEFLHILAVHGRDILGSKSWSEALYKKFLMYKKYEGFFRHLYESDDNEHFRRTNRRFVRDAYTMMLRHYGVDVHDPHIQFAVEMVVYGGEEMTMRWMMDGMKVPIEVMLVLFQESIPVSISQYFY</sequence>
<evidence type="ECO:0000259" key="1">
    <source>
        <dbReference type="Pfam" id="PF14278"/>
    </source>
</evidence>
<dbReference type="InterPro" id="IPR039532">
    <property type="entry name" value="TetR_C_Firmicutes"/>
</dbReference>
<accession>A0A943EJT4</accession>
<dbReference type="EMBL" id="JAGZCZ010000005">
    <property type="protein sequence ID" value="MBS5519615.1"/>
    <property type="molecule type" value="Genomic_DNA"/>
</dbReference>
<proteinExistence type="predicted"/>
<reference evidence="2" key="1">
    <citation type="submission" date="2021-02" db="EMBL/GenBank/DDBJ databases">
        <title>Infant gut strain persistence is associated with maternal origin, phylogeny, and functional potential including surface adhesion and iron acquisition.</title>
        <authorList>
            <person name="Lou Y.C."/>
        </authorList>
    </citation>
    <scope>NUCLEOTIDE SEQUENCE</scope>
    <source>
        <strain evidence="2">L3_106_000M1_dasL3_106_000M1_concoct_15</strain>
    </source>
</reference>
<gene>
    <name evidence="2" type="ORF">KHX13_04700</name>
</gene>
<name>A0A943EJT4_9FIRM</name>
<evidence type="ECO:0000313" key="3">
    <source>
        <dbReference type="Proteomes" id="UP000754226"/>
    </source>
</evidence>
<dbReference type="Gene3D" id="1.10.357.10">
    <property type="entry name" value="Tetracycline Repressor, domain 2"/>
    <property type="match status" value="1"/>
</dbReference>
<organism evidence="2 3">
    <name type="scientific">Acidaminococcus intestini</name>
    <dbReference type="NCBI Taxonomy" id="187327"/>
    <lineage>
        <taxon>Bacteria</taxon>
        <taxon>Bacillati</taxon>
        <taxon>Bacillota</taxon>
        <taxon>Negativicutes</taxon>
        <taxon>Acidaminococcales</taxon>
        <taxon>Acidaminococcaceae</taxon>
        <taxon>Acidaminococcus</taxon>
    </lineage>
</organism>